<dbReference type="AlphaFoldDB" id="A0A1C0AB26"/>
<dbReference type="SUPFAM" id="SSF88723">
    <property type="entry name" value="PIN domain-like"/>
    <property type="match status" value="1"/>
</dbReference>
<dbReference type="InterPro" id="IPR018320">
    <property type="entry name" value="DNA_polymerase_1"/>
</dbReference>
<dbReference type="OrthoDB" id="9806424at2"/>
<dbReference type="InterPro" id="IPR054690">
    <property type="entry name" value="DNA_polI_exonuclease"/>
</dbReference>
<evidence type="ECO:0000313" key="20">
    <source>
        <dbReference type="EMBL" id="OCL27570.1"/>
    </source>
</evidence>
<evidence type="ECO:0000256" key="6">
    <source>
        <dbReference type="ARBA" id="ARBA00022705"/>
    </source>
</evidence>
<dbReference type="Pfam" id="PF00476">
    <property type="entry name" value="DNA_pol_A"/>
    <property type="match status" value="1"/>
</dbReference>
<evidence type="ECO:0000256" key="8">
    <source>
        <dbReference type="ARBA" id="ARBA00022763"/>
    </source>
</evidence>
<dbReference type="CDD" id="cd08637">
    <property type="entry name" value="DNA_pol_A_pol_I_C"/>
    <property type="match status" value="1"/>
</dbReference>
<dbReference type="Gene3D" id="1.10.150.20">
    <property type="entry name" value="5' to 3' exonuclease, C-terminal subdomain"/>
    <property type="match status" value="2"/>
</dbReference>
<proteinExistence type="inferred from homology"/>
<dbReference type="Gene3D" id="3.30.70.370">
    <property type="match status" value="1"/>
</dbReference>
<keyword evidence="13 16" id="KW-0234">DNA repair</keyword>
<dbReference type="SUPFAM" id="SSF56672">
    <property type="entry name" value="DNA/RNA polymerases"/>
    <property type="match status" value="1"/>
</dbReference>
<dbReference type="InterPro" id="IPR008918">
    <property type="entry name" value="HhH2"/>
</dbReference>
<evidence type="ECO:0000256" key="9">
    <source>
        <dbReference type="ARBA" id="ARBA00022801"/>
    </source>
</evidence>
<evidence type="ECO:0000256" key="10">
    <source>
        <dbReference type="ARBA" id="ARBA00022839"/>
    </source>
</evidence>
<evidence type="ECO:0000259" key="18">
    <source>
        <dbReference type="SMART" id="SM00475"/>
    </source>
</evidence>
<dbReference type="PANTHER" id="PTHR10133">
    <property type="entry name" value="DNA POLYMERASE I"/>
    <property type="match status" value="1"/>
</dbReference>
<dbReference type="Pfam" id="PF02739">
    <property type="entry name" value="5_3_exonuc_N"/>
    <property type="match status" value="1"/>
</dbReference>
<evidence type="ECO:0000256" key="7">
    <source>
        <dbReference type="ARBA" id="ARBA00022722"/>
    </source>
</evidence>
<dbReference type="FunFam" id="1.20.1060.10:FF:000001">
    <property type="entry name" value="DNA polymerase I"/>
    <property type="match status" value="1"/>
</dbReference>
<evidence type="ECO:0000256" key="4">
    <source>
        <dbReference type="ARBA" id="ARBA00022679"/>
    </source>
</evidence>
<dbReference type="InterPro" id="IPR020046">
    <property type="entry name" value="5-3_exonucl_a-hlix_arch_N"/>
</dbReference>
<dbReference type="FunFam" id="3.40.50.1010:FF:000001">
    <property type="entry name" value="DNA polymerase I"/>
    <property type="match status" value="1"/>
</dbReference>
<evidence type="ECO:0000256" key="1">
    <source>
        <dbReference type="ARBA" id="ARBA00007705"/>
    </source>
</evidence>
<evidence type="ECO:0000256" key="3">
    <source>
        <dbReference type="ARBA" id="ARBA00020311"/>
    </source>
</evidence>
<keyword evidence="5 16" id="KW-0548">Nucleotidyltransferase</keyword>
<keyword evidence="6 16" id="KW-0235">DNA replication</keyword>
<evidence type="ECO:0000256" key="13">
    <source>
        <dbReference type="ARBA" id="ARBA00023204"/>
    </source>
</evidence>
<evidence type="ECO:0000256" key="16">
    <source>
        <dbReference type="RuleBase" id="RU004460"/>
    </source>
</evidence>
<reference evidence="21" key="1">
    <citation type="submission" date="2016-07" db="EMBL/GenBank/DDBJ databases">
        <authorList>
            <person name="Florea S."/>
            <person name="Webb J.S."/>
            <person name="Jaromczyk J."/>
            <person name="Schardl C.L."/>
        </authorList>
    </citation>
    <scope>NUCLEOTIDE SEQUENCE [LARGE SCALE GENOMIC DNA]</scope>
    <source>
        <strain evidence="21">Z6</strain>
    </source>
</reference>
<comment type="subunit">
    <text evidence="16">Single-chain monomer with multiple functions.</text>
</comment>
<dbReference type="NCBIfam" id="NF004397">
    <property type="entry name" value="PRK05755.1"/>
    <property type="match status" value="1"/>
</dbReference>
<gene>
    <name evidence="16" type="primary">polA</name>
    <name evidence="20" type="ORF">U472_03175</name>
</gene>
<dbReference type="GO" id="GO:0003887">
    <property type="term" value="F:DNA-directed DNA polymerase activity"/>
    <property type="evidence" value="ECO:0007669"/>
    <property type="project" value="UniProtKB-UniRule"/>
</dbReference>
<protein>
    <recommendedName>
        <fullName evidence="3 15">DNA polymerase I</fullName>
        <ecNumber evidence="2 15">2.7.7.7</ecNumber>
    </recommendedName>
</protein>
<name>A0A1C0AB26_9FIRM</name>
<dbReference type="SMART" id="SM00482">
    <property type="entry name" value="POLAc"/>
    <property type="match status" value="1"/>
</dbReference>
<evidence type="ECO:0000256" key="11">
    <source>
        <dbReference type="ARBA" id="ARBA00022932"/>
    </source>
</evidence>
<keyword evidence="21" id="KW-1185">Reference proteome</keyword>
<dbReference type="PRINTS" id="PR00868">
    <property type="entry name" value="DNAPOLI"/>
</dbReference>
<dbReference type="SUPFAM" id="SSF53098">
    <property type="entry name" value="Ribonuclease H-like"/>
    <property type="match status" value="1"/>
</dbReference>
<dbReference type="PANTHER" id="PTHR10133:SF27">
    <property type="entry name" value="DNA POLYMERASE NU"/>
    <property type="match status" value="1"/>
</dbReference>
<dbReference type="InterPro" id="IPR020045">
    <property type="entry name" value="DNA_polI_H3TH"/>
</dbReference>
<comment type="catalytic activity">
    <reaction evidence="14 16">
        <text>DNA(n) + a 2'-deoxyribonucleoside 5'-triphosphate = DNA(n+1) + diphosphate</text>
        <dbReference type="Rhea" id="RHEA:22508"/>
        <dbReference type="Rhea" id="RHEA-COMP:17339"/>
        <dbReference type="Rhea" id="RHEA-COMP:17340"/>
        <dbReference type="ChEBI" id="CHEBI:33019"/>
        <dbReference type="ChEBI" id="CHEBI:61560"/>
        <dbReference type="ChEBI" id="CHEBI:173112"/>
        <dbReference type="EC" id="2.7.7.7"/>
    </reaction>
</comment>
<dbReference type="InterPro" id="IPR029060">
    <property type="entry name" value="PIN-like_dom_sf"/>
</dbReference>
<evidence type="ECO:0000256" key="12">
    <source>
        <dbReference type="ARBA" id="ARBA00023125"/>
    </source>
</evidence>
<dbReference type="InterPro" id="IPR001098">
    <property type="entry name" value="DNA-dir_DNA_pol_A_palm_dom"/>
</dbReference>
<evidence type="ECO:0000259" key="19">
    <source>
        <dbReference type="SMART" id="SM00482"/>
    </source>
</evidence>
<evidence type="ECO:0000313" key="21">
    <source>
        <dbReference type="Proteomes" id="UP000093514"/>
    </source>
</evidence>
<dbReference type="GO" id="GO:0006302">
    <property type="term" value="P:double-strand break repair"/>
    <property type="evidence" value="ECO:0007669"/>
    <property type="project" value="TreeGrafter"/>
</dbReference>
<dbReference type="FunFam" id="1.10.150.20:FF:000002">
    <property type="entry name" value="DNA polymerase I"/>
    <property type="match status" value="1"/>
</dbReference>
<feature type="coiled-coil region" evidence="17">
    <location>
        <begin position="479"/>
        <end position="506"/>
    </location>
</feature>
<dbReference type="EC" id="2.7.7.7" evidence="2 15"/>
<dbReference type="NCBIfam" id="TIGR00593">
    <property type="entry name" value="pola"/>
    <property type="match status" value="1"/>
</dbReference>
<dbReference type="Pfam" id="PF22619">
    <property type="entry name" value="DNA_polI_exo1"/>
    <property type="match status" value="1"/>
</dbReference>
<dbReference type="RefSeq" id="WP_068715444.1">
    <property type="nucleotide sequence ID" value="NZ_LWDV01000007.1"/>
</dbReference>
<dbReference type="InterPro" id="IPR019760">
    <property type="entry name" value="DNA-dir_DNA_pol_A_CS"/>
</dbReference>
<keyword evidence="12 16" id="KW-0238">DNA-binding</keyword>
<dbReference type="InterPro" id="IPR043502">
    <property type="entry name" value="DNA/RNA_pol_sf"/>
</dbReference>
<evidence type="ECO:0000256" key="14">
    <source>
        <dbReference type="ARBA" id="ARBA00049244"/>
    </source>
</evidence>
<reference evidence="20 21" key="2">
    <citation type="submission" date="2016-08" db="EMBL/GenBank/DDBJ databases">
        <title>Orenia metallireducens sp. nov. strain Z6, a Novel Metal-reducing Firmicute from the Deep Subsurface.</title>
        <authorList>
            <person name="Maxim B.I."/>
            <person name="Kenneth K."/>
            <person name="Flynn T.M."/>
            <person name="Oloughlin E.J."/>
            <person name="Locke R.A."/>
            <person name="Weber J.R."/>
            <person name="Egan S.M."/>
            <person name="Mackie R.I."/>
            <person name="Cann I.K."/>
        </authorList>
    </citation>
    <scope>NUCLEOTIDE SEQUENCE [LARGE SCALE GENOMIC DNA]</scope>
    <source>
        <strain evidence="20 21">Z6</strain>
    </source>
</reference>
<dbReference type="SUPFAM" id="SSF47807">
    <property type="entry name" value="5' to 3' exonuclease, C-terminal subdomain"/>
    <property type="match status" value="1"/>
</dbReference>
<evidence type="ECO:0000256" key="15">
    <source>
        <dbReference type="NCBIfam" id="TIGR00593"/>
    </source>
</evidence>
<keyword evidence="9 16" id="KW-0378">Hydrolase</keyword>
<keyword evidence="17" id="KW-0175">Coiled coil</keyword>
<dbReference type="InterPro" id="IPR002421">
    <property type="entry name" value="5-3_exonuclease"/>
</dbReference>
<keyword evidence="11 16" id="KW-0239">DNA-directed DNA polymerase</keyword>
<keyword evidence="4 16" id="KW-0808">Transferase</keyword>
<dbReference type="Gene3D" id="1.20.1060.10">
    <property type="entry name" value="Taq DNA Polymerase, Chain T, domain 4"/>
    <property type="match status" value="1"/>
</dbReference>
<evidence type="ECO:0000256" key="2">
    <source>
        <dbReference type="ARBA" id="ARBA00012417"/>
    </source>
</evidence>
<comment type="caution">
    <text evidence="20">The sequence shown here is derived from an EMBL/GenBank/DDBJ whole genome shotgun (WGS) entry which is preliminary data.</text>
</comment>
<dbReference type="InterPro" id="IPR002298">
    <property type="entry name" value="DNA_polymerase_A"/>
</dbReference>
<dbReference type="SMART" id="SM00475">
    <property type="entry name" value="53EXOc"/>
    <property type="match status" value="1"/>
</dbReference>
<dbReference type="Proteomes" id="UP000093514">
    <property type="component" value="Unassembled WGS sequence"/>
</dbReference>
<evidence type="ECO:0000256" key="17">
    <source>
        <dbReference type="SAM" id="Coils"/>
    </source>
</evidence>
<dbReference type="FunFam" id="1.10.150.20:FF:000003">
    <property type="entry name" value="DNA polymerase I"/>
    <property type="match status" value="1"/>
</dbReference>
<evidence type="ECO:0000256" key="5">
    <source>
        <dbReference type="ARBA" id="ARBA00022695"/>
    </source>
</evidence>
<feature type="domain" description="DNA-directed DNA polymerase family A palm" evidence="19">
    <location>
        <begin position="615"/>
        <end position="821"/>
    </location>
</feature>
<dbReference type="Gene3D" id="3.40.50.1010">
    <property type="entry name" value="5'-nuclease"/>
    <property type="match status" value="1"/>
</dbReference>
<dbReference type="CDD" id="cd06140">
    <property type="entry name" value="DNA_polA_I_Bacillus_like_exo"/>
    <property type="match status" value="1"/>
</dbReference>
<dbReference type="GO" id="GO:0006261">
    <property type="term" value="P:DNA-templated DNA replication"/>
    <property type="evidence" value="ECO:0007669"/>
    <property type="project" value="UniProtKB-UniRule"/>
</dbReference>
<keyword evidence="8 16" id="KW-0227">DNA damage</keyword>
<dbReference type="InterPro" id="IPR036279">
    <property type="entry name" value="5-3_exonuclease_C_sf"/>
</dbReference>
<dbReference type="InterPro" id="IPR012337">
    <property type="entry name" value="RNaseH-like_sf"/>
</dbReference>
<dbReference type="CDD" id="cd09898">
    <property type="entry name" value="H3TH_53EXO"/>
    <property type="match status" value="1"/>
</dbReference>
<accession>A0A1C0AB26</accession>
<organism evidence="20 21">
    <name type="scientific">Orenia metallireducens</name>
    <dbReference type="NCBI Taxonomy" id="1413210"/>
    <lineage>
        <taxon>Bacteria</taxon>
        <taxon>Bacillati</taxon>
        <taxon>Bacillota</taxon>
        <taxon>Clostridia</taxon>
        <taxon>Halanaerobiales</taxon>
        <taxon>Halobacteroidaceae</taxon>
        <taxon>Orenia</taxon>
    </lineage>
</organism>
<dbReference type="EMBL" id="LWDV01000007">
    <property type="protein sequence ID" value="OCL27570.1"/>
    <property type="molecule type" value="Genomic_DNA"/>
</dbReference>
<dbReference type="GO" id="GO:0008409">
    <property type="term" value="F:5'-3' exonuclease activity"/>
    <property type="evidence" value="ECO:0007669"/>
    <property type="project" value="UniProtKB-UniRule"/>
</dbReference>
<comment type="similarity">
    <text evidence="1 16">Belongs to the DNA polymerase type-A family.</text>
</comment>
<dbReference type="Pfam" id="PF01367">
    <property type="entry name" value="5_3_exonuc"/>
    <property type="match status" value="1"/>
</dbReference>
<keyword evidence="7" id="KW-0540">Nuclease</keyword>
<comment type="function">
    <text evidence="16">In addition to polymerase activity, this DNA polymerase exhibits 5'-3' exonuclease activity.</text>
</comment>
<sequence>MSQKELYLLDGNSLTYRAFYALPTTLTKSDGTITNAVFGFTKMLLTLIDNEAPDSIGVAFDVGKKTFRHQAYEDYKGTREKTPDELRPQFKLVKDVLEALKIPFFGMEEYEADDLIGTLAKRAESEGYKVTIVTGDRDALQLISENIRVMYTRRGITDIVDYNLDKFREDYDLEPIQLIDKKGLMGDTSDNIPGVDGIGDKTSTKLLKEFGTLEKLLENIDKVSGKKRKETLEKQADRARMSKELAAIKLDVPIDIDFESLKVSNFNNEEAYKLFTELEFTSLISYIGGHKEVKDFSYKEIDSLEGFRSLELGEKLAINLDLSGEKLNRKLKNITISLTDNQNYYINLKEEELLEGLKGIIADKELLMLEGKEQIRYLLQQGIKVDTLVFEPLLADYLLKPSEQEKSFAELVQGHLQRALPEADDKELLILKTKLLFDLEEELINKLEENDLLKLYKEVELPLLNVLAELELNGIKVSKEGLEELNIKLKEKIANIEERIYELAGETFNLNSPKQLGVILFENLGLPVIKKTKTGYSTSASVLEKLEDKHEIIPLISQYRTYTKLQSTYVEPLEEYINEDTGRIHTTFNQRVTATGRLSSADPNLQNIPIRSEEGREIRDVFVAEEGKKLLAADYSQIELRVLAHISDDEGLKEAYQQGLDIHTKTASEIFDIPLDEVTSNERRKAKAVNFGIAYGISDWGLAKRLNISNKEAQEFIELYFSRYPKVKEYMDNTIKQAKEEGYVTTVFNRKRYLPDINSKNYHKREFAKRMAINTPIQGTAADIMKIATIDVAEALKVEGLNAKVLLQVHDELVLEVLEDELELVQELVKKKMEQAVQLDVKLEVDVKVGDSWNKME</sequence>
<dbReference type="PROSITE" id="PS00447">
    <property type="entry name" value="DNA_POLYMERASE_A"/>
    <property type="match status" value="1"/>
</dbReference>
<dbReference type="CDD" id="cd09859">
    <property type="entry name" value="PIN_53EXO"/>
    <property type="match status" value="1"/>
</dbReference>
<dbReference type="GO" id="GO:0003677">
    <property type="term" value="F:DNA binding"/>
    <property type="evidence" value="ECO:0007669"/>
    <property type="project" value="UniProtKB-UniRule"/>
</dbReference>
<keyword evidence="10 16" id="KW-0269">Exonuclease</keyword>
<dbReference type="SMART" id="SM00279">
    <property type="entry name" value="HhH2"/>
    <property type="match status" value="1"/>
</dbReference>
<dbReference type="Gene3D" id="3.30.420.10">
    <property type="entry name" value="Ribonuclease H-like superfamily/Ribonuclease H"/>
    <property type="match status" value="1"/>
</dbReference>
<dbReference type="InterPro" id="IPR036397">
    <property type="entry name" value="RNaseH_sf"/>
</dbReference>
<feature type="domain" description="5'-3' exonuclease" evidence="18">
    <location>
        <begin position="3"/>
        <end position="264"/>
    </location>
</feature>